<accession>A0A8C5PMT1</accession>
<dbReference type="OrthoDB" id="6435999at2759"/>
<dbReference type="GO" id="GO:0051011">
    <property type="term" value="F:microtubule minus-end binding"/>
    <property type="evidence" value="ECO:0007669"/>
    <property type="project" value="TreeGrafter"/>
</dbReference>
<dbReference type="Ensembl" id="ENSLLET00000026115.1">
    <property type="protein sequence ID" value="ENSLLEP00000025157.1"/>
    <property type="gene ID" value="ENSLLEG00000015985.1"/>
</dbReference>
<evidence type="ECO:0008006" key="3">
    <source>
        <dbReference type="Google" id="ProtNLM"/>
    </source>
</evidence>
<evidence type="ECO:0000313" key="2">
    <source>
        <dbReference type="Proteomes" id="UP000694569"/>
    </source>
</evidence>
<reference evidence="1" key="1">
    <citation type="submission" date="2025-08" db="UniProtKB">
        <authorList>
            <consortium name="Ensembl"/>
        </authorList>
    </citation>
    <scope>IDENTIFICATION</scope>
</reference>
<dbReference type="GO" id="GO:0031023">
    <property type="term" value="P:microtubule organizing center organization"/>
    <property type="evidence" value="ECO:0007669"/>
    <property type="project" value="TreeGrafter"/>
</dbReference>
<name>A0A8C5PMT1_9ANUR</name>
<organism evidence="1 2">
    <name type="scientific">Leptobrachium leishanense</name>
    <name type="common">Leishan spiny toad</name>
    <dbReference type="NCBI Taxonomy" id="445787"/>
    <lineage>
        <taxon>Eukaryota</taxon>
        <taxon>Metazoa</taxon>
        <taxon>Chordata</taxon>
        <taxon>Craniata</taxon>
        <taxon>Vertebrata</taxon>
        <taxon>Euteleostomi</taxon>
        <taxon>Amphibia</taxon>
        <taxon>Batrachia</taxon>
        <taxon>Anura</taxon>
        <taxon>Pelobatoidea</taxon>
        <taxon>Megophryidae</taxon>
        <taxon>Leptobrachium</taxon>
    </lineage>
</organism>
<keyword evidence="2" id="KW-1185">Reference proteome</keyword>
<dbReference type="PANTHER" id="PTHR14352:SF2">
    <property type="entry name" value="HAUS AUGMIN-LIKE COMPLEX SUBUNIT 7"/>
    <property type="match status" value="1"/>
</dbReference>
<evidence type="ECO:0000313" key="1">
    <source>
        <dbReference type="Ensembl" id="ENSLLEP00000025157.1"/>
    </source>
</evidence>
<dbReference type="Proteomes" id="UP000694569">
    <property type="component" value="Unplaced"/>
</dbReference>
<dbReference type="PANTHER" id="PTHR14352">
    <property type="entry name" value="HAUS AUGMIN-LIKE COMPLEX SUBUNIT 7"/>
    <property type="match status" value="1"/>
</dbReference>
<dbReference type="GeneTree" id="ENSGT00390000003937"/>
<dbReference type="GO" id="GO:0070652">
    <property type="term" value="C:HAUS complex"/>
    <property type="evidence" value="ECO:0007669"/>
    <property type="project" value="TreeGrafter"/>
</dbReference>
<reference evidence="1" key="2">
    <citation type="submission" date="2025-09" db="UniProtKB">
        <authorList>
            <consortium name="Ensembl"/>
        </authorList>
    </citation>
    <scope>IDENTIFICATION</scope>
</reference>
<dbReference type="InterPro" id="IPR029711">
    <property type="entry name" value="Haus7-like"/>
</dbReference>
<proteinExistence type="predicted"/>
<dbReference type="GO" id="GO:0051225">
    <property type="term" value="P:spindle assembly"/>
    <property type="evidence" value="ECO:0007669"/>
    <property type="project" value="TreeGrafter"/>
</dbReference>
<protein>
    <recommendedName>
        <fullName evidence="3">HAUS augmin-like complex subunit 7</fullName>
    </recommendedName>
</protein>
<dbReference type="AlphaFoldDB" id="A0A8C5PMT1"/>
<sequence length="346" mass="38812">MAGVMEQRKAADLYHRLKVMSCPSLEGVYLTEPQNMYDLLCTPSAHRLDILEWICTRIYPPLQDQFSSLKESQVEIKIKEMVRLGFELLLCSSDDLDLIKGLASPQKQLSFIGQLMDIIQNPGTLASNLTAEPVAVGTDKTFVNCVRENEELLKDLFSSSRFQATLYPECTPWPSDLKPILLSGEPIHKRTSQANNDVMSESLEALQKISASLQALKEECVFLKSSVPGSDTILQTLRLALTDLYQLIAAFTQVYENEFQDHCGHLAPQLSPSGPLFQSVHHSLSICSKELEAIAQFTETSENLAGVVRKREQSKNSWGGSRFTTLYEKIKELKQNYEAFQGSLQE</sequence>